<organism evidence="11 12">
    <name type="scientific">Hassallia byssoidea VB512170</name>
    <dbReference type="NCBI Taxonomy" id="1304833"/>
    <lineage>
        <taxon>Bacteria</taxon>
        <taxon>Bacillati</taxon>
        <taxon>Cyanobacteriota</taxon>
        <taxon>Cyanophyceae</taxon>
        <taxon>Nostocales</taxon>
        <taxon>Tolypothrichaceae</taxon>
        <taxon>Hassallia</taxon>
    </lineage>
</organism>
<protein>
    <submittedName>
        <fullName evidence="11">Polysaccharide biosynthesis tyrosine autokinase</fullName>
        <ecNumber evidence="11">2.7.10.2</ecNumber>
    </submittedName>
</protein>
<keyword evidence="5" id="KW-0547">Nucleotide-binding</keyword>
<dbReference type="GO" id="GO:0004715">
    <property type="term" value="F:non-membrane spanning protein tyrosine kinase activity"/>
    <property type="evidence" value="ECO:0007669"/>
    <property type="project" value="UniProtKB-EC"/>
</dbReference>
<dbReference type="InterPro" id="IPR027417">
    <property type="entry name" value="P-loop_NTPase"/>
</dbReference>
<keyword evidence="11" id="KW-0808">Transferase</keyword>
<comment type="caution">
    <text evidence="11">The sequence shown here is derived from an EMBL/GenBank/DDBJ whole genome shotgun (WGS) entry which is preliminary data.</text>
</comment>
<comment type="similarity">
    <text evidence="2">Belongs to the CpsC/CapA family.</text>
</comment>
<evidence type="ECO:0000256" key="3">
    <source>
        <dbReference type="ARBA" id="ARBA00022475"/>
    </source>
</evidence>
<evidence type="ECO:0000313" key="12">
    <source>
        <dbReference type="Proteomes" id="UP000031549"/>
    </source>
</evidence>
<evidence type="ECO:0000256" key="8">
    <source>
        <dbReference type="ARBA" id="ARBA00023136"/>
    </source>
</evidence>
<keyword evidence="7" id="KW-1133">Transmembrane helix</keyword>
<dbReference type="InterPro" id="IPR050445">
    <property type="entry name" value="Bact_polysacc_biosynth/exp"/>
</dbReference>
<reference evidence="11 12" key="1">
    <citation type="journal article" date="2015" name="Genome Announc.">
        <title>Draft Genome Sequence of Cyanobacterium Hassallia byssoidea Strain VB512170, Isolated from Monuments in India.</title>
        <authorList>
            <person name="Singh D."/>
            <person name="Chandrababunaidu M.M."/>
            <person name="Panda A."/>
            <person name="Sen D."/>
            <person name="Bhattacharyya S."/>
            <person name="Adhikary S.P."/>
            <person name="Tripathy S."/>
        </authorList>
    </citation>
    <scope>NUCLEOTIDE SEQUENCE [LARGE SCALE GENOMIC DNA]</scope>
    <source>
        <strain evidence="11 12">VB512170</strain>
    </source>
</reference>
<keyword evidence="8" id="KW-0472">Membrane</keyword>
<comment type="subcellular location">
    <subcellularLocation>
        <location evidence="1">Cell membrane</location>
        <topology evidence="1">Multi-pass membrane protein</topology>
    </subcellularLocation>
</comment>
<name>A0A846HGN4_9CYAN</name>
<keyword evidence="6" id="KW-0067">ATP-binding</keyword>
<dbReference type="AlphaFoldDB" id="A0A846HGN4"/>
<dbReference type="EMBL" id="JTCM02000123">
    <property type="protein sequence ID" value="NEU76647.1"/>
    <property type="molecule type" value="Genomic_DNA"/>
</dbReference>
<gene>
    <name evidence="11" type="ORF">PI95_030095</name>
</gene>
<dbReference type="GO" id="GO:0005886">
    <property type="term" value="C:plasma membrane"/>
    <property type="evidence" value="ECO:0007669"/>
    <property type="project" value="UniProtKB-SubCell"/>
</dbReference>
<feature type="domain" description="Polysaccharide chain length determinant N-terminal" evidence="10">
    <location>
        <begin position="27"/>
        <end position="124"/>
    </location>
</feature>
<feature type="region of interest" description="Disordered" evidence="9">
    <location>
        <begin position="709"/>
        <end position="738"/>
    </location>
</feature>
<dbReference type="CDD" id="cd05387">
    <property type="entry name" value="BY-kinase"/>
    <property type="match status" value="1"/>
</dbReference>
<keyword evidence="4" id="KW-0812">Transmembrane</keyword>
<feature type="compositionally biased region" description="Polar residues" evidence="9">
    <location>
        <begin position="721"/>
        <end position="738"/>
    </location>
</feature>
<dbReference type="EC" id="2.7.10.2" evidence="11"/>
<dbReference type="Pfam" id="PF02706">
    <property type="entry name" value="Wzz"/>
    <property type="match status" value="1"/>
</dbReference>
<keyword evidence="3" id="KW-1003">Cell membrane</keyword>
<evidence type="ECO:0000313" key="11">
    <source>
        <dbReference type="EMBL" id="NEU76647.1"/>
    </source>
</evidence>
<dbReference type="GO" id="GO:0005524">
    <property type="term" value="F:ATP binding"/>
    <property type="evidence" value="ECO:0007669"/>
    <property type="project" value="UniProtKB-KW"/>
</dbReference>
<evidence type="ECO:0000256" key="1">
    <source>
        <dbReference type="ARBA" id="ARBA00004651"/>
    </source>
</evidence>
<dbReference type="Pfam" id="PF10609">
    <property type="entry name" value="ParA"/>
    <property type="match status" value="1"/>
</dbReference>
<dbReference type="NCBIfam" id="TIGR01007">
    <property type="entry name" value="eps_fam"/>
    <property type="match status" value="1"/>
</dbReference>
<sequence length="738" mass="81114">MLKSEKYPHPLSQANTAQLNDVDEGGLNLGQVGSALRRRALLIAGVTGVVATAAVLKAEQDPPVYQAEFEILTKSLSAENKALADVPQTLGSQQVAAPESTKEVQTTIAVLQSHKVLDPVVEKLQAKHPDLTYEVVVGSLAIAPEKLNILKVQYIHPDEKVVSEVSKALADAYLQYSLAERQADVDQAIKFVNQEKMPLEQRVQVWQNKLRNLRLENKLIDPAQKAGEVSGHIATLTQQQLDNRVQLQQWVAKYQDLQTELAQQPGAEASNSLLSDNPRYQKLLDQIQGLDGEIAKRSAIFTDEEEGMKRLNEQKATILSLLQQERLRVNRDFQSRIRELQARDRALDAKINSLNNYVKDLASISRNYDNIQRELQVATQGLTQFTSKQQALQLEKAQKQQPWQLLDPKLTKVSEPDAISESAKKNLALGAMLGLLLGVGAALVVDKLSNVFYTSKELKDATRLPLLGVVPLRKELAALAKPENVRSGVQPVSSISFFEVFRSLYTNILLLGSDTPIRSLVISSAGQGDGKSTVAIQLAQAAAAMGQRVLLVDANLRCPTLHNRVGLMNIQGLTDVISQDLEWSNVIERSPLEENLFVMSAGPIPPDSVRLLASQKMQDLMDDLQASFDLVIYDTPPLLGFADAYLLAANTNGMVLVAGLGKLKRTVLQQALEEIQVSGTPILGLIANKSKDSTPSSYSHYQQYYRQSMSAERVGDDTDDTTANSGSKSTSITNIKRR</sequence>
<evidence type="ECO:0000256" key="4">
    <source>
        <dbReference type="ARBA" id="ARBA00022692"/>
    </source>
</evidence>
<dbReference type="SUPFAM" id="SSF52540">
    <property type="entry name" value="P-loop containing nucleoside triphosphate hydrolases"/>
    <property type="match status" value="1"/>
</dbReference>
<proteinExistence type="inferred from homology"/>
<dbReference type="RefSeq" id="WP_039752876.1">
    <property type="nucleotide sequence ID" value="NZ_JTCM02000123.1"/>
</dbReference>
<dbReference type="InterPro" id="IPR003856">
    <property type="entry name" value="LPS_length_determ_N"/>
</dbReference>
<dbReference type="Gene3D" id="3.40.50.300">
    <property type="entry name" value="P-loop containing nucleotide triphosphate hydrolases"/>
    <property type="match status" value="1"/>
</dbReference>
<dbReference type="InterPro" id="IPR033756">
    <property type="entry name" value="YlxH/NBP35"/>
</dbReference>
<evidence type="ECO:0000256" key="2">
    <source>
        <dbReference type="ARBA" id="ARBA00006683"/>
    </source>
</evidence>
<evidence type="ECO:0000256" key="9">
    <source>
        <dbReference type="SAM" id="MobiDB-lite"/>
    </source>
</evidence>
<dbReference type="PANTHER" id="PTHR32309">
    <property type="entry name" value="TYROSINE-PROTEIN KINASE"/>
    <property type="match status" value="1"/>
</dbReference>
<dbReference type="Proteomes" id="UP000031549">
    <property type="component" value="Unassembled WGS sequence"/>
</dbReference>
<accession>A0A846HGN4</accession>
<keyword evidence="12" id="KW-1185">Reference proteome</keyword>
<keyword evidence="11" id="KW-0418">Kinase</keyword>
<evidence type="ECO:0000256" key="7">
    <source>
        <dbReference type="ARBA" id="ARBA00022989"/>
    </source>
</evidence>
<evidence type="ECO:0000256" key="5">
    <source>
        <dbReference type="ARBA" id="ARBA00022741"/>
    </source>
</evidence>
<evidence type="ECO:0000259" key="10">
    <source>
        <dbReference type="Pfam" id="PF02706"/>
    </source>
</evidence>
<dbReference type="InterPro" id="IPR005702">
    <property type="entry name" value="Wzc-like_C"/>
</dbReference>
<dbReference type="PANTHER" id="PTHR32309:SF13">
    <property type="entry name" value="FERRIC ENTEROBACTIN TRANSPORT PROTEIN FEPE"/>
    <property type="match status" value="1"/>
</dbReference>
<evidence type="ECO:0000256" key="6">
    <source>
        <dbReference type="ARBA" id="ARBA00022840"/>
    </source>
</evidence>